<evidence type="ECO:0000259" key="1">
    <source>
        <dbReference type="Pfam" id="PF07596"/>
    </source>
</evidence>
<dbReference type="Pfam" id="PF07596">
    <property type="entry name" value="SBP_bac_10"/>
    <property type="match status" value="1"/>
</dbReference>
<organism evidence="2 3">
    <name type="scientific">Rubripirellula obstinata</name>
    <dbReference type="NCBI Taxonomy" id="406547"/>
    <lineage>
        <taxon>Bacteria</taxon>
        <taxon>Pseudomonadati</taxon>
        <taxon>Planctomycetota</taxon>
        <taxon>Planctomycetia</taxon>
        <taxon>Pirellulales</taxon>
        <taxon>Pirellulaceae</taxon>
        <taxon>Rubripirellula</taxon>
    </lineage>
</organism>
<dbReference type="AlphaFoldDB" id="A0A5B1CRF7"/>
<name>A0A5B1CRF7_9BACT</name>
<feature type="domain" description="DUF1559" evidence="1">
    <location>
        <begin position="31"/>
        <end position="60"/>
    </location>
</feature>
<proteinExistence type="predicted"/>
<reference evidence="2 3" key="1">
    <citation type="submission" date="2019-08" db="EMBL/GenBank/DDBJ databases">
        <title>Deep-cultivation of Planctomycetes and their phenomic and genomic characterization uncovers novel biology.</title>
        <authorList>
            <person name="Wiegand S."/>
            <person name="Jogler M."/>
            <person name="Boedeker C."/>
            <person name="Pinto D."/>
            <person name="Vollmers J."/>
            <person name="Rivas-Marin E."/>
            <person name="Kohn T."/>
            <person name="Peeters S.H."/>
            <person name="Heuer A."/>
            <person name="Rast P."/>
            <person name="Oberbeckmann S."/>
            <person name="Bunk B."/>
            <person name="Jeske O."/>
            <person name="Meyerdierks A."/>
            <person name="Storesund J.E."/>
            <person name="Kallscheuer N."/>
            <person name="Luecker S."/>
            <person name="Lage O.M."/>
            <person name="Pohl T."/>
            <person name="Merkel B.J."/>
            <person name="Hornburger P."/>
            <person name="Mueller R.-W."/>
            <person name="Bruemmer F."/>
            <person name="Labrenz M."/>
            <person name="Spormann A.M."/>
            <person name="Op Den Camp H."/>
            <person name="Overmann J."/>
            <person name="Amann R."/>
            <person name="Jetten M.S.M."/>
            <person name="Mascher T."/>
            <person name="Medema M.H."/>
            <person name="Devos D.P."/>
            <person name="Kaster A.-K."/>
            <person name="Ovreas L."/>
            <person name="Rohde M."/>
            <person name="Galperin M.Y."/>
            <person name="Jogler C."/>
        </authorList>
    </citation>
    <scope>NUCLEOTIDE SEQUENCE [LARGE SCALE GENOMIC DNA]</scope>
    <source>
        <strain evidence="2 3">LF1</strain>
    </source>
</reference>
<evidence type="ECO:0000313" key="2">
    <source>
        <dbReference type="EMBL" id="KAA1262220.1"/>
    </source>
</evidence>
<evidence type="ECO:0000313" key="3">
    <source>
        <dbReference type="Proteomes" id="UP000322699"/>
    </source>
</evidence>
<dbReference type="Proteomes" id="UP000322699">
    <property type="component" value="Unassembled WGS sequence"/>
</dbReference>
<protein>
    <recommendedName>
        <fullName evidence="1">DUF1559 domain-containing protein</fullName>
    </recommendedName>
</protein>
<accession>A0A5B1CRF7</accession>
<comment type="caution">
    <text evidence="2">The sequence shown here is derived from an EMBL/GenBank/DDBJ whole genome shotgun (WGS) entry which is preliminary data.</text>
</comment>
<keyword evidence="3" id="KW-1185">Reference proteome</keyword>
<dbReference type="EMBL" id="VRLW01000001">
    <property type="protein sequence ID" value="KAA1262220.1"/>
    <property type="molecule type" value="Genomic_DNA"/>
</dbReference>
<dbReference type="InterPro" id="IPR011453">
    <property type="entry name" value="DUF1559"/>
</dbReference>
<sequence length="62" mass="6438">MGIDLRARGRATRGAMPTRLNNLETLRGVGGTALISHHHGGTRVLLGDGAVNFVTDSIDAGN</sequence>
<gene>
    <name evidence="2" type="ORF">LF1_47820</name>
</gene>